<evidence type="ECO:0000256" key="1">
    <source>
        <dbReference type="SAM" id="MobiDB-lite"/>
    </source>
</evidence>
<reference evidence="2" key="1">
    <citation type="submission" date="2019-12" db="EMBL/GenBank/DDBJ databases">
        <title>Genome sequencing and annotation of Brassica cretica.</title>
        <authorList>
            <person name="Studholme D.J."/>
            <person name="Sarris P.F."/>
        </authorList>
    </citation>
    <scope>NUCLEOTIDE SEQUENCE</scope>
    <source>
        <strain evidence="2">PFS-102/07</strain>
        <tissue evidence="2">Leaf</tissue>
    </source>
</reference>
<feature type="region of interest" description="Disordered" evidence="1">
    <location>
        <begin position="135"/>
        <end position="193"/>
    </location>
</feature>
<organism evidence="2">
    <name type="scientific">Brassica cretica</name>
    <name type="common">Mustard</name>
    <dbReference type="NCBI Taxonomy" id="69181"/>
    <lineage>
        <taxon>Eukaryota</taxon>
        <taxon>Viridiplantae</taxon>
        <taxon>Streptophyta</taxon>
        <taxon>Embryophyta</taxon>
        <taxon>Tracheophyta</taxon>
        <taxon>Spermatophyta</taxon>
        <taxon>Magnoliopsida</taxon>
        <taxon>eudicotyledons</taxon>
        <taxon>Gunneridae</taxon>
        <taxon>Pentapetalae</taxon>
        <taxon>rosids</taxon>
        <taxon>malvids</taxon>
        <taxon>Brassicales</taxon>
        <taxon>Brassicaceae</taxon>
        <taxon>Brassiceae</taxon>
        <taxon>Brassica</taxon>
    </lineage>
</organism>
<feature type="compositionally biased region" description="Polar residues" evidence="1">
    <location>
        <begin position="1"/>
        <end position="11"/>
    </location>
</feature>
<dbReference type="AlphaFoldDB" id="A0A8S9KF38"/>
<proteinExistence type="predicted"/>
<sequence>MNNTEQPTGASRRTRSPFFEDTEQGAGATLRCGVTNPLQTGAGSGSEVINPRAIWSNKAESRSDLSERGEAPALEAERPGGETSSTRAQYEEMKQRAGATSRSESLSGVGVSIGVLGGTWKHLGSKREWKVLFERVEHQSGQWERPTTPAPDERRQRDILQRGSAPALSDASWSTNFEAGAGSGSDLGNPRAI</sequence>
<name>A0A8S9KF38_BRACR</name>
<protein>
    <submittedName>
        <fullName evidence="2">Uncharacterized protein</fullName>
    </submittedName>
</protein>
<accession>A0A8S9KF38</accession>
<feature type="compositionally biased region" description="Basic and acidic residues" evidence="1">
    <location>
        <begin position="151"/>
        <end position="160"/>
    </location>
</feature>
<gene>
    <name evidence="2" type="ORF">F2Q70_00044017</name>
</gene>
<feature type="region of interest" description="Disordered" evidence="1">
    <location>
        <begin position="1"/>
        <end position="106"/>
    </location>
</feature>
<comment type="caution">
    <text evidence="2">The sequence shown here is derived from an EMBL/GenBank/DDBJ whole genome shotgun (WGS) entry which is preliminary data.</text>
</comment>
<dbReference type="EMBL" id="QGKY02000164">
    <property type="protein sequence ID" value="KAF2592053.1"/>
    <property type="molecule type" value="Genomic_DNA"/>
</dbReference>
<feature type="compositionally biased region" description="Basic and acidic residues" evidence="1">
    <location>
        <begin position="59"/>
        <end position="80"/>
    </location>
</feature>
<evidence type="ECO:0000313" key="2">
    <source>
        <dbReference type="EMBL" id="KAF2592053.1"/>
    </source>
</evidence>